<comment type="caution">
    <text evidence="1">The sequence shown here is derived from an EMBL/GenBank/DDBJ whole genome shotgun (WGS) entry which is preliminary data.</text>
</comment>
<evidence type="ECO:0000313" key="1">
    <source>
        <dbReference type="EMBL" id="MBW7456972.1"/>
    </source>
</evidence>
<sequence>MTKLMHSQTLQVRIENSPQTVYEYAVNPENFPEWTTSFSLSARQSGGEWLVETPDGPMGIAFAARNEWGVLDHHVRPASGPELYNPMRVIPNGEGCEVHFTLFQHSGMSDGKFAEDAGMVQRDLETLKRRMEK</sequence>
<dbReference type="RefSeq" id="WP_210039107.1">
    <property type="nucleotide sequence ID" value="NZ_JBHLVU010000043.1"/>
</dbReference>
<name>A0ABS7C7W1_9BACL</name>
<dbReference type="Proteomes" id="UP001519887">
    <property type="component" value="Unassembled WGS sequence"/>
</dbReference>
<reference evidence="1 2" key="1">
    <citation type="submission" date="2021-07" db="EMBL/GenBank/DDBJ databases">
        <title>Paenibacillus radiodurans sp. nov., isolated from the southeastern edge of Tengger Desert.</title>
        <authorList>
            <person name="Zhang G."/>
        </authorList>
    </citation>
    <scope>NUCLEOTIDE SEQUENCE [LARGE SCALE GENOMIC DNA]</scope>
    <source>
        <strain evidence="1 2">CCM 7311</strain>
    </source>
</reference>
<dbReference type="InterPro" id="IPR023393">
    <property type="entry name" value="START-like_dom_sf"/>
</dbReference>
<dbReference type="SUPFAM" id="SSF55961">
    <property type="entry name" value="Bet v1-like"/>
    <property type="match status" value="1"/>
</dbReference>
<dbReference type="Gene3D" id="3.30.530.20">
    <property type="match status" value="1"/>
</dbReference>
<accession>A0ABS7C7W1</accession>
<protein>
    <submittedName>
        <fullName evidence="1">SRPBCC family protein</fullName>
    </submittedName>
</protein>
<proteinExistence type="predicted"/>
<gene>
    <name evidence="1" type="ORF">K0U00_23335</name>
</gene>
<keyword evidence="2" id="KW-1185">Reference proteome</keyword>
<organism evidence="1 2">
    <name type="scientific">Paenibacillus sepulcri</name>
    <dbReference type="NCBI Taxonomy" id="359917"/>
    <lineage>
        <taxon>Bacteria</taxon>
        <taxon>Bacillati</taxon>
        <taxon>Bacillota</taxon>
        <taxon>Bacilli</taxon>
        <taxon>Bacillales</taxon>
        <taxon>Paenibacillaceae</taxon>
        <taxon>Paenibacillus</taxon>
    </lineage>
</organism>
<dbReference type="EMBL" id="JAHZIK010000715">
    <property type="protein sequence ID" value="MBW7456972.1"/>
    <property type="molecule type" value="Genomic_DNA"/>
</dbReference>
<evidence type="ECO:0000313" key="2">
    <source>
        <dbReference type="Proteomes" id="UP001519887"/>
    </source>
</evidence>